<evidence type="ECO:0000256" key="7">
    <source>
        <dbReference type="ARBA" id="ARBA00022741"/>
    </source>
</evidence>
<dbReference type="InterPro" id="IPR013134">
    <property type="entry name" value="Zn_hook_RAD50"/>
</dbReference>
<dbReference type="GO" id="GO:0000794">
    <property type="term" value="C:condensed nuclear chromosome"/>
    <property type="evidence" value="ECO:0007669"/>
    <property type="project" value="TreeGrafter"/>
</dbReference>
<feature type="domain" description="Zinc-hook" evidence="20">
    <location>
        <begin position="609"/>
        <end position="709"/>
    </location>
</feature>
<dbReference type="PANTHER" id="PTHR18867">
    <property type="entry name" value="RAD50"/>
    <property type="match status" value="1"/>
</dbReference>
<dbReference type="GO" id="GO:0030870">
    <property type="term" value="C:Mre11 complex"/>
    <property type="evidence" value="ECO:0007669"/>
    <property type="project" value="UniProtKB-ARBA"/>
</dbReference>
<feature type="coiled-coil region" evidence="19">
    <location>
        <begin position="722"/>
        <end position="889"/>
    </location>
</feature>
<keyword evidence="6 18" id="KW-0479">Metal-binding</keyword>
<name>A0A818JCD2_9BILA</name>
<feature type="binding site" evidence="18">
    <location>
        <position position="657"/>
    </location>
    <ligand>
        <name>Zn(2+)</name>
        <dbReference type="ChEBI" id="CHEBI:29105"/>
    </ligand>
</feature>
<dbReference type="GO" id="GO:0046872">
    <property type="term" value="F:metal ion binding"/>
    <property type="evidence" value="ECO:0007669"/>
    <property type="project" value="UniProtKB-UniRule"/>
</dbReference>
<feature type="coiled-coil region" evidence="19">
    <location>
        <begin position="284"/>
        <end position="318"/>
    </location>
</feature>
<evidence type="ECO:0000313" key="22">
    <source>
        <dbReference type="Proteomes" id="UP000663881"/>
    </source>
</evidence>
<keyword evidence="8" id="KW-0227">DNA damage</keyword>
<dbReference type="PANTHER" id="PTHR18867:SF12">
    <property type="entry name" value="DNA REPAIR PROTEIN RAD50"/>
    <property type="match status" value="1"/>
</dbReference>
<dbReference type="SUPFAM" id="SSF52540">
    <property type="entry name" value="P-loop containing nucleoside triphosphate hydrolases"/>
    <property type="match status" value="3"/>
</dbReference>
<gene>
    <name evidence="21" type="ORF">OKA104_LOCUS3558</name>
</gene>
<evidence type="ECO:0000256" key="11">
    <source>
        <dbReference type="ARBA" id="ARBA00022840"/>
    </source>
</evidence>
<dbReference type="FunFam" id="3.40.50.300:FF:000947">
    <property type="entry name" value="DNA repair protein RAD50"/>
    <property type="match status" value="1"/>
</dbReference>
<dbReference type="InterPro" id="IPR038729">
    <property type="entry name" value="Rad50/SbcC_AAA"/>
</dbReference>
<evidence type="ECO:0000256" key="17">
    <source>
        <dbReference type="ARBA" id="ARBA00049360"/>
    </source>
</evidence>
<feature type="coiled-coil region" evidence="19">
    <location>
        <begin position="1048"/>
        <end position="1075"/>
    </location>
</feature>
<comment type="cofactor">
    <cofactor evidence="1">
        <name>Zn(2+)</name>
        <dbReference type="ChEBI" id="CHEBI:29105"/>
    </cofactor>
</comment>
<feature type="coiled-coil region" evidence="19">
    <location>
        <begin position="547"/>
        <end position="598"/>
    </location>
</feature>
<evidence type="ECO:0000256" key="14">
    <source>
        <dbReference type="ARBA" id="ARBA00023204"/>
    </source>
</evidence>
<sequence>MSRLHKMSVQGIRSFGNRDQDTQVITFFSPLTVIVGPNGSGKTTIIECLKYMATGIMPPGAKTGGAFVHDPKVAHDTEVRGQIRLLFQDVTGHNVQVQRTLVATQKKTSISLRTLEGVIIREGINGEPIQITSKCIELDKEMVTAFGVSTAILENVIFCHQEESNWPLSEGKQLKNKFDDIFAATKYMKALELIRKIRTEKLQTVKISRAEIGHLKTYRDMLNQKRRQHAEIDERRQASKANVDSIKIKLEPIDSRLEFIVKENSKMIDFQRRVGSEDELKLLISNFQRDQDKKKRELQDLEAKKLATERQMKKLTDKRTSDTTRLGAYEFEEKQYKSNLIRRLQFLNEYNQQSSQIIDKNDLVNYLDKQIKTEQKQLMEKRLFYQQQETNIQKDLDKFREQRIKTESTIKLKSSQVEKTLKEIQDIKQQQKQIEQYLKQLNDLNKRIERKEDEYQQKLTNGINLEQLKLDISTDEQKRVQLQFELKDLNDEIDNLLVNAKINTEYEMFKKEKSERDEQIRKIKLRHHEILTTIFHGSIPEQDSNIYAQFEIEHRKLQQTRMSLEKQVQDIRQELSGKEEKRRLLSDELKRKDSLRNEYSDRLQEQLNGQIYEEYLEKLSSDVKQKQDEKGNIVGMEKTYQKFVNQVRSTLKNDPCCPLCYRKFEKQTEGEQLIRDIELQIKGPEYRRKIDRDLALLQERFEKCLNLKPIHSQLQDLEEKDIPASKTQMKQLDKEINQLKNKQTSIEQELNDEICLPLEQCEQIKTDIIMLNKYINERKEFETKINVCQQKLGKGQKSASRSLDQVKQIKDEVQSQFDLLDKELQRKHKELRSQQDLVQELRESLTELKNEKLKLSSDIQKKERLDEQLQKLTNSIQTLKDEIENDKQSLEPIINDIEMKTKEKTRLSSEKEKTLTTLNESVNILEQKLNDLKTLSTAINNYEDRTSKLLEELRSSFEQINIKEKQLQSDLSSCITTIANHKDDLARTDIRYRQLNDNRQLLRSQIELVQKEKDLIELEEQTHGLKLDSLTGEEKQLRSTQELLFKEKHTASARLATLDQQLIELEQELEQEHLKNAHDRYLQHFVQQTVEEIASQDLERFYKVLDQTMMTYHTQKMNQLNKIIRDLWRTTYRGSDIDAIEIRSDADEENASKTRRTYNYRVVMLKSGSVMDMRNRCSAGQKVLASLIIRLALAEAFCLNCGILALDEPTTNLDFENIDGLAQALIEIVKNRASLKNFQLIIITHDEDFVDSLGKSAYADKCYRVSKTNNGLSKIDVCNIASFGAH</sequence>
<dbReference type="GO" id="GO:0003691">
    <property type="term" value="F:double-stranded telomeric DNA binding"/>
    <property type="evidence" value="ECO:0007669"/>
    <property type="project" value="TreeGrafter"/>
</dbReference>
<keyword evidence="16" id="KW-0469">Meiosis</keyword>
<feature type="coiled-coil region" evidence="19">
    <location>
        <begin position="915"/>
        <end position="1021"/>
    </location>
</feature>
<evidence type="ECO:0000259" key="20">
    <source>
        <dbReference type="PROSITE" id="PS51131"/>
    </source>
</evidence>
<keyword evidence="7" id="KW-0547">Nucleotide-binding</keyword>
<proteinExistence type="inferred from homology"/>
<evidence type="ECO:0000256" key="15">
    <source>
        <dbReference type="ARBA" id="ARBA00023242"/>
    </source>
</evidence>
<evidence type="ECO:0000256" key="13">
    <source>
        <dbReference type="ARBA" id="ARBA00023054"/>
    </source>
</evidence>
<evidence type="ECO:0000313" key="21">
    <source>
        <dbReference type="EMBL" id="CAF3540222.1"/>
    </source>
</evidence>
<evidence type="ECO:0000256" key="12">
    <source>
        <dbReference type="ARBA" id="ARBA00022842"/>
    </source>
</evidence>
<dbReference type="GO" id="GO:0000722">
    <property type="term" value="P:telomere maintenance via recombination"/>
    <property type="evidence" value="ECO:0007669"/>
    <property type="project" value="TreeGrafter"/>
</dbReference>
<dbReference type="Proteomes" id="UP000663881">
    <property type="component" value="Unassembled WGS sequence"/>
</dbReference>
<keyword evidence="12" id="KW-0460">Magnesium</keyword>
<dbReference type="PROSITE" id="PS51131">
    <property type="entry name" value="ZN_HOOK"/>
    <property type="match status" value="1"/>
</dbReference>
<dbReference type="GO" id="GO:0005524">
    <property type="term" value="F:ATP binding"/>
    <property type="evidence" value="ECO:0007669"/>
    <property type="project" value="UniProtKB-KW"/>
</dbReference>
<keyword evidence="5" id="KW-0158">Chromosome</keyword>
<evidence type="ECO:0000256" key="1">
    <source>
        <dbReference type="ARBA" id="ARBA00001947"/>
    </source>
</evidence>
<comment type="subcellular location">
    <subcellularLocation>
        <location evidence="3">Chromosome</location>
    </subcellularLocation>
    <subcellularLocation>
        <location evidence="2">Nucleus</location>
    </subcellularLocation>
</comment>
<evidence type="ECO:0000256" key="9">
    <source>
        <dbReference type="ARBA" id="ARBA00022801"/>
    </source>
</evidence>
<keyword evidence="10 18" id="KW-0862">Zinc</keyword>
<comment type="catalytic activity">
    <reaction evidence="17">
        <text>ATP + H2O = ADP + phosphate + H(+)</text>
        <dbReference type="Rhea" id="RHEA:13065"/>
        <dbReference type="ChEBI" id="CHEBI:15377"/>
        <dbReference type="ChEBI" id="CHEBI:15378"/>
        <dbReference type="ChEBI" id="CHEBI:30616"/>
        <dbReference type="ChEBI" id="CHEBI:43474"/>
        <dbReference type="ChEBI" id="CHEBI:456216"/>
    </reaction>
</comment>
<dbReference type="EMBL" id="CAJOAY010000108">
    <property type="protein sequence ID" value="CAF3540222.1"/>
    <property type="molecule type" value="Genomic_DNA"/>
</dbReference>
<evidence type="ECO:0000256" key="16">
    <source>
        <dbReference type="ARBA" id="ARBA00023254"/>
    </source>
</evidence>
<evidence type="ECO:0000256" key="6">
    <source>
        <dbReference type="ARBA" id="ARBA00022723"/>
    </source>
</evidence>
<dbReference type="GO" id="GO:0006302">
    <property type="term" value="P:double-strand break repair"/>
    <property type="evidence" value="ECO:0007669"/>
    <property type="project" value="InterPro"/>
</dbReference>
<comment type="caution">
    <text evidence="21">The sequence shown here is derived from an EMBL/GenBank/DDBJ whole genome shotgun (WGS) entry which is preliminary data.</text>
</comment>
<dbReference type="Pfam" id="PF13476">
    <property type="entry name" value="AAA_23"/>
    <property type="match status" value="1"/>
</dbReference>
<dbReference type="GO" id="GO:0007004">
    <property type="term" value="P:telomere maintenance via telomerase"/>
    <property type="evidence" value="ECO:0007669"/>
    <property type="project" value="TreeGrafter"/>
</dbReference>
<evidence type="ECO:0000256" key="10">
    <source>
        <dbReference type="ARBA" id="ARBA00022833"/>
    </source>
</evidence>
<feature type="binding site" evidence="18">
    <location>
        <position position="660"/>
    </location>
    <ligand>
        <name>Zn(2+)</name>
        <dbReference type="ChEBI" id="CHEBI:29105"/>
    </ligand>
</feature>
<keyword evidence="15" id="KW-0539">Nucleus</keyword>
<dbReference type="GO" id="GO:0043047">
    <property type="term" value="F:single-stranded telomeric DNA binding"/>
    <property type="evidence" value="ECO:0007669"/>
    <property type="project" value="TreeGrafter"/>
</dbReference>
<dbReference type="GO" id="GO:0070192">
    <property type="term" value="P:chromosome organization involved in meiotic cell cycle"/>
    <property type="evidence" value="ECO:0007669"/>
    <property type="project" value="TreeGrafter"/>
</dbReference>
<evidence type="ECO:0000256" key="19">
    <source>
        <dbReference type="SAM" id="Coils"/>
    </source>
</evidence>
<feature type="coiled-coil region" evidence="19">
    <location>
        <begin position="410"/>
        <end position="499"/>
    </location>
</feature>
<accession>A0A818JCD2</accession>
<comment type="similarity">
    <text evidence="4">Belongs to the SMC family. RAD50 subfamily.</text>
</comment>
<evidence type="ECO:0000256" key="2">
    <source>
        <dbReference type="ARBA" id="ARBA00004123"/>
    </source>
</evidence>
<dbReference type="GO" id="GO:0016887">
    <property type="term" value="F:ATP hydrolysis activity"/>
    <property type="evidence" value="ECO:0007669"/>
    <property type="project" value="InterPro"/>
</dbReference>
<evidence type="ECO:0000256" key="4">
    <source>
        <dbReference type="ARBA" id="ARBA00009439"/>
    </source>
</evidence>
<organism evidence="21 22">
    <name type="scientific">Adineta steineri</name>
    <dbReference type="NCBI Taxonomy" id="433720"/>
    <lineage>
        <taxon>Eukaryota</taxon>
        <taxon>Metazoa</taxon>
        <taxon>Spiralia</taxon>
        <taxon>Gnathifera</taxon>
        <taxon>Rotifera</taxon>
        <taxon>Eurotatoria</taxon>
        <taxon>Bdelloidea</taxon>
        <taxon>Adinetida</taxon>
        <taxon>Adinetidae</taxon>
        <taxon>Adineta</taxon>
    </lineage>
</organism>
<evidence type="ECO:0000256" key="5">
    <source>
        <dbReference type="ARBA" id="ARBA00022454"/>
    </source>
</evidence>
<protein>
    <recommendedName>
        <fullName evidence="20">Zinc-hook domain-containing protein</fullName>
    </recommendedName>
</protein>
<evidence type="ECO:0000256" key="3">
    <source>
        <dbReference type="ARBA" id="ARBA00004286"/>
    </source>
</evidence>
<keyword evidence="9" id="KW-0378">Hydrolase</keyword>
<dbReference type="Gene3D" id="3.40.50.300">
    <property type="entry name" value="P-loop containing nucleotide triphosphate hydrolases"/>
    <property type="match status" value="2"/>
</dbReference>
<dbReference type="InterPro" id="IPR027417">
    <property type="entry name" value="P-loop_NTPase"/>
</dbReference>
<evidence type="ECO:0000256" key="18">
    <source>
        <dbReference type="PROSITE-ProRule" id="PRU00471"/>
    </source>
</evidence>
<reference evidence="21" key="1">
    <citation type="submission" date="2021-02" db="EMBL/GenBank/DDBJ databases">
        <authorList>
            <person name="Nowell W R."/>
        </authorList>
    </citation>
    <scope>NUCLEOTIDE SEQUENCE</scope>
</reference>
<dbReference type="GO" id="GO:0051880">
    <property type="term" value="F:G-quadruplex DNA binding"/>
    <property type="evidence" value="ECO:0007669"/>
    <property type="project" value="TreeGrafter"/>
</dbReference>
<keyword evidence="14" id="KW-0234">DNA repair</keyword>
<evidence type="ECO:0000256" key="8">
    <source>
        <dbReference type="ARBA" id="ARBA00022763"/>
    </source>
</evidence>
<keyword evidence="13 19" id="KW-0175">Coiled coil</keyword>
<keyword evidence="11" id="KW-0067">ATP-binding</keyword>